<gene>
    <name evidence="2" type="ORF">SCHCODRAFT_111865</name>
</gene>
<evidence type="ECO:0000313" key="2">
    <source>
        <dbReference type="EMBL" id="EFI93650.1"/>
    </source>
</evidence>
<evidence type="ECO:0000313" key="3">
    <source>
        <dbReference type="Proteomes" id="UP000007431"/>
    </source>
</evidence>
<feature type="region of interest" description="Disordered" evidence="1">
    <location>
        <begin position="215"/>
        <end position="273"/>
    </location>
</feature>
<feature type="compositionally biased region" description="Low complexity" evidence="1">
    <location>
        <begin position="253"/>
        <end position="263"/>
    </location>
</feature>
<reference evidence="2 3" key="1">
    <citation type="journal article" date="2010" name="Nat. Biotechnol.">
        <title>Genome sequence of the model mushroom Schizophyllum commune.</title>
        <authorList>
            <person name="Ohm R.A."/>
            <person name="de Jong J.F."/>
            <person name="Lugones L.G."/>
            <person name="Aerts A."/>
            <person name="Kothe E."/>
            <person name="Stajich J.E."/>
            <person name="de Vries R.P."/>
            <person name="Record E."/>
            <person name="Levasseur A."/>
            <person name="Baker S.E."/>
            <person name="Bartholomew K.A."/>
            <person name="Coutinho P.M."/>
            <person name="Erdmann S."/>
            <person name="Fowler T.J."/>
            <person name="Gathman A.C."/>
            <person name="Lombard V."/>
            <person name="Henrissat B."/>
            <person name="Knabe N."/>
            <person name="Kuees U."/>
            <person name="Lilly W.W."/>
            <person name="Lindquist E."/>
            <person name="Lucas S."/>
            <person name="Magnuson J.K."/>
            <person name="Piumi F."/>
            <person name="Raudaskoski M."/>
            <person name="Salamov A."/>
            <person name="Schmutz J."/>
            <person name="Schwarze F.W.M.R."/>
            <person name="vanKuyk P.A."/>
            <person name="Horton J.S."/>
            <person name="Grigoriev I.V."/>
            <person name="Woesten H.A.B."/>
        </authorList>
    </citation>
    <scope>NUCLEOTIDE SEQUENCE [LARGE SCALE GENOMIC DNA]</scope>
    <source>
        <strain evidence="3">H4-8 / FGSC 9210</strain>
    </source>
</reference>
<proteinExistence type="predicted"/>
<feature type="compositionally biased region" description="Low complexity" evidence="1">
    <location>
        <begin position="63"/>
        <end position="85"/>
    </location>
</feature>
<feature type="compositionally biased region" description="Basic residues" evidence="1">
    <location>
        <begin position="116"/>
        <end position="128"/>
    </location>
</feature>
<sequence length="273" mass="29869">MYPRRDRMGLPERAHAGDPPATPSMHRQEDRLHRGGTARPTHNTLSASRGPSHTTHGPYDVDAPFAHPYASPAPSAPHSHHMASSYVAEPKDYRSQRAPVETKSSRSTASAVKPSNIRKPKHTSHLRFPKSPLPRPEHTLLFGAMGMAVNTGRYILDQGGAAVGGGLLYGEDGFLLLEGKFAKPQNYESKVAAGLEGRRLLCLCTLYKSRSLTYPPDIDDRFAPPTHGRLKDRRRSESHAGTSRVPPPRAKRSASAPPGAPRLRPVDLPPMRD</sequence>
<dbReference type="AlphaFoldDB" id="D8QDC2"/>
<dbReference type="EMBL" id="GL377310">
    <property type="protein sequence ID" value="EFI93650.1"/>
    <property type="molecule type" value="Genomic_DNA"/>
</dbReference>
<keyword evidence="3" id="KW-1185">Reference proteome</keyword>
<feature type="compositionally biased region" description="Polar residues" evidence="1">
    <location>
        <begin position="40"/>
        <end position="55"/>
    </location>
</feature>
<protein>
    <submittedName>
        <fullName evidence="2">Uncharacterized protein</fullName>
    </submittedName>
</protein>
<evidence type="ECO:0000256" key="1">
    <source>
        <dbReference type="SAM" id="MobiDB-lite"/>
    </source>
</evidence>
<name>D8QDC2_SCHCM</name>
<dbReference type="InParanoid" id="D8QDC2"/>
<accession>D8QDC2</accession>
<feature type="non-terminal residue" evidence="2">
    <location>
        <position position="273"/>
    </location>
</feature>
<dbReference type="Proteomes" id="UP000007431">
    <property type="component" value="Unassembled WGS sequence"/>
</dbReference>
<dbReference type="HOGENOM" id="CLU_1019985_0_0_1"/>
<organism evidence="3">
    <name type="scientific">Schizophyllum commune (strain H4-8 / FGSC 9210)</name>
    <name type="common">Split gill fungus</name>
    <dbReference type="NCBI Taxonomy" id="578458"/>
    <lineage>
        <taxon>Eukaryota</taxon>
        <taxon>Fungi</taxon>
        <taxon>Dikarya</taxon>
        <taxon>Basidiomycota</taxon>
        <taxon>Agaricomycotina</taxon>
        <taxon>Agaricomycetes</taxon>
        <taxon>Agaricomycetidae</taxon>
        <taxon>Agaricales</taxon>
        <taxon>Schizophyllaceae</taxon>
        <taxon>Schizophyllum</taxon>
    </lineage>
</organism>
<dbReference type="VEuPathDB" id="FungiDB:SCHCODRAFT_02062169"/>
<feature type="compositionally biased region" description="Basic and acidic residues" evidence="1">
    <location>
        <begin position="1"/>
        <end position="16"/>
    </location>
</feature>
<feature type="region of interest" description="Disordered" evidence="1">
    <location>
        <begin position="1"/>
        <end position="132"/>
    </location>
</feature>